<feature type="chain" id="PRO_5044872101" evidence="1">
    <location>
        <begin position="24"/>
        <end position="196"/>
    </location>
</feature>
<comment type="caution">
    <text evidence="2">The sequence shown here is derived from an EMBL/GenBank/DDBJ whole genome shotgun (WGS) entry which is preliminary data.</text>
</comment>
<gene>
    <name evidence="2" type="ORF">ACJMK2_022413</name>
</gene>
<name>A0ABD3TKZ5_SINWO</name>
<organism evidence="2 3">
    <name type="scientific">Sinanodonta woodiana</name>
    <name type="common">Chinese pond mussel</name>
    <name type="synonym">Anodonta woodiana</name>
    <dbReference type="NCBI Taxonomy" id="1069815"/>
    <lineage>
        <taxon>Eukaryota</taxon>
        <taxon>Metazoa</taxon>
        <taxon>Spiralia</taxon>
        <taxon>Lophotrochozoa</taxon>
        <taxon>Mollusca</taxon>
        <taxon>Bivalvia</taxon>
        <taxon>Autobranchia</taxon>
        <taxon>Heteroconchia</taxon>
        <taxon>Palaeoheterodonta</taxon>
        <taxon>Unionida</taxon>
        <taxon>Unionoidea</taxon>
        <taxon>Unionidae</taxon>
        <taxon>Unioninae</taxon>
        <taxon>Sinanodonta</taxon>
    </lineage>
</organism>
<dbReference type="EMBL" id="JBJQND010000018">
    <property type="protein sequence ID" value="KAL3837022.1"/>
    <property type="molecule type" value="Genomic_DNA"/>
</dbReference>
<keyword evidence="1" id="KW-0732">Signal</keyword>
<keyword evidence="3" id="KW-1185">Reference proteome</keyword>
<dbReference type="AlphaFoldDB" id="A0ABD3TKZ5"/>
<sequence>MKNMFKCLFWTGLFLSMDTVCECIIIKSIHAIRNLDLTTTDMGSVSNSQRTVENTRFGAWGGKRSVKIDLNKSLRFHDNPVWPVRAPQTKRPFTLMTRPTHRSDDYYTFKLARYGHKSHDKALPMQPLNKYVENRDILKRAASYHDGYLDGSEGSKPHMFAALWRALDNIVNNADNVQRAVNMKDVSATFQPWGGK</sequence>
<feature type="signal peptide" evidence="1">
    <location>
        <begin position="1"/>
        <end position="23"/>
    </location>
</feature>
<reference evidence="2 3" key="1">
    <citation type="submission" date="2024-11" db="EMBL/GenBank/DDBJ databases">
        <title>Chromosome-level genome assembly of the freshwater bivalve Anodonta woodiana.</title>
        <authorList>
            <person name="Chen X."/>
        </authorList>
    </citation>
    <scope>NUCLEOTIDE SEQUENCE [LARGE SCALE GENOMIC DNA]</scope>
    <source>
        <strain evidence="2">MN2024</strain>
        <tissue evidence="2">Gills</tissue>
    </source>
</reference>
<evidence type="ECO:0000256" key="1">
    <source>
        <dbReference type="SAM" id="SignalP"/>
    </source>
</evidence>
<evidence type="ECO:0000313" key="2">
    <source>
        <dbReference type="EMBL" id="KAL3837022.1"/>
    </source>
</evidence>
<accession>A0ABD3TKZ5</accession>
<dbReference type="Proteomes" id="UP001634394">
    <property type="component" value="Unassembled WGS sequence"/>
</dbReference>
<evidence type="ECO:0000313" key="3">
    <source>
        <dbReference type="Proteomes" id="UP001634394"/>
    </source>
</evidence>
<proteinExistence type="predicted"/>
<protein>
    <submittedName>
        <fullName evidence="2">Uncharacterized protein</fullName>
    </submittedName>
</protein>